<dbReference type="EMBL" id="CAJVPY010002204">
    <property type="protein sequence ID" value="CAG8552061.1"/>
    <property type="molecule type" value="Genomic_DNA"/>
</dbReference>
<dbReference type="OrthoDB" id="2370752at2759"/>
<sequence>MNEFTSLTENTSRIEQKKTDDNYLSLLKTVPRRDTYFVLSPKQLERLKLISEAVFKLANETLLEIIKQNEVESWMESNYDVVKSLWKNGQTGINLMRIDFAWDQENNFKILELNTAHQVGWIITSLVEKEASVDKIGTPLAPQPMFLANYVFKKLGPKIAIIILNQYIEYDLLARQIESLGGKAKIIYLSEGAFQDIIDFAPTGLFWRSYPGLIERSELVLRLSSLKIPQIPPFESIFISGDKSFLAILSERDVTGAIPKTYVLSKSDLKKNLNFLEQHKAVLKAGESAGGKEVIIGKNFKNNWEDKLKEIMNSDKEWIIQELCYLQNVEDNRYEDISVFVADGIVQGFMSRNSDNEIVNVKQGGFYQSVILKHDN</sequence>
<proteinExistence type="predicted"/>
<accession>A0A9N9FPF0</accession>
<dbReference type="SUPFAM" id="SSF56059">
    <property type="entry name" value="Glutathione synthetase ATP-binding domain-like"/>
    <property type="match status" value="1"/>
</dbReference>
<gene>
    <name evidence="1" type="ORF">DERYTH_LOCUS5315</name>
</gene>
<dbReference type="AlphaFoldDB" id="A0A9N9FPF0"/>
<keyword evidence="2" id="KW-1185">Reference proteome</keyword>
<protein>
    <submittedName>
        <fullName evidence="1">4664_t:CDS:1</fullName>
    </submittedName>
</protein>
<reference evidence="1" key="1">
    <citation type="submission" date="2021-06" db="EMBL/GenBank/DDBJ databases">
        <authorList>
            <person name="Kallberg Y."/>
            <person name="Tangrot J."/>
            <person name="Rosling A."/>
        </authorList>
    </citation>
    <scope>NUCLEOTIDE SEQUENCE</scope>
    <source>
        <strain evidence="1">MA453B</strain>
    </source>
</reference>
<organism evidence="1 2">
    <name type="scientific">Dentiscutata erythropus</name>
    <dbReference type="NCBI Taxonomy" id="1348616"/>
    <lineage>
        <taxon>Eukaryota</taxon>
        <taxon>Fungi</taxon>
        <taxon>Fungi incertae sedis</taxon>
        <taxon>Mucoromycota</taxon>
        <taxon>Glomeromycotina</taxon>
        <taxon>Glomeromycetes</taxon>
        <taxon>Diversisporales</taxon>
        <taxon>Gigasporaceae</taxon>
        <taxon>Dentiscutata</taxon>
    </lineage>
</organism>
<evidence type="ECO:0000313" key="2">
    <source>
        <dbReference type="Proteomes" id="UP000789405"/>
    </source>
</evidence>
<comment type="caution">
    <text evidence="1">The sequence shown here is derived from an EMBL/GenBank/DDBJ whole genome shotgun (WGS) entry which is preliminary data.</text>
</comment>
<evidence type="ECO:0000313" key="1">
    <source>
        <dbReference type="EMBL" id="CAG8552061.1"/>
    </source>
</evidence>
<dbReference type="Proteomes" id="UP000789405">
    <property type="component" value="Unassembled WGS sequence"/>
</dbReference>
<name>A0A9N9FPF0_9GLOM</name>